<proteinExistence type="predicted"/>
<dbReference type="Proteomes" id="UP000256269">
    <property type="component" value="Unassembled WGS sequence"/>
</dbReference>
<dbReference type="AlphaFoldDB" id="A0A3E0H4W9"/>
<gene>
    <name evidence="3" type="ORF">BCF44_114313</name>
</gene>
<organism evidence="3 4">
    <name type="scientific">Kutzneria buriramensis</name>
    <dbReference type="NCBI Taxonomy" id="1045776"/>
    <lineage>
        <taxon>Bacteria</taxon>
        <taxon>Bacillati</taxon>
        <taxon>Actinomycetota</taxon>
        <taxon>Actinomycetes</taxon>
        <taxon>Pseudonocardiales</taxon>
        <taxon>Pseudonocardiaceae</taxon>
        <taxon>Kutzneria</taxon>
    </lineage>
</organism>
<feature type="domain" description="DUF1996" evidence="2">
    <location>
        <begin position="115"/>
        <end position="309"/>
    </location>
</feature>
<feature type="region of interest" description="Disordered" evidence="1">
    <location>
        <begin position="360"/>
        <end position="396"/>
    </location>
</feature>
<accession>A0A3E0H4W9</accession>
<evidence type="ECO:0000256" key="1">
    <source>
        <dbReference type="SAM" id="MobiDB-lite"/>
    </source>
</evidence>
<dbReference type="InterPro" id="IPR018535">
    <property type="entry name" value="DUF1996"/>
</dbReference>
<keyword evidence="4" id="KW-1185">Reference proteome</keyword>
<dbReference type="EMBL" id="QUNO01000014">
    <property type="protein sequence ID" value="REH38287.1"/>
    <property type="molecule type" value="Genomic_DNA"/>
</dbReference>
<reference evidence="3 4" key="1">
    <citation type="submission" date="2018-08" db="EMBL/GenBank/DDBJ databases">
        <title>Genomic Encyclopedia of Archaeal and Bacterial Type Strains, Phase II (KMG-II): from individual species to whole genera.</title>
        <authorList>
            <person name="Goeker M."/>
        </authorList>
    </citation>
    <scope>NUCLEOTIDE SEQUENCE [LARGE SCALE GENOMIC DNA]</scope>
    <source>
        <strain evidence="3 4">DSM 45791</strain>
    </source>
</reference>
<evidence type="ECO:0000313" key="4">
    <source>
        <dbReference type="Proteomes" id="UP000256269"/>
    </source>
</evidence>
<sequence>MFGKSRTPWSRGTRLTAVIGGLVLAAGSAVGIGVAAGMGDSFAATGDSPEMASVQALLAKAPKPGSDKIGPFANDFIDIKKVQPNRKANVGGASGTFSVDCGTNQNNHHNSDNFIVTPGVDHGALHVHDYVGNRTTTARSNDRSLAAGGTTCANNDKSTYFWPVIRIKQEANGKQDTQQGPDKGNIGRLVEPSAVKISFSSGGASKVTAAPQFLRSITGDAKEVTNGPANARPSWTCQGFENRITNKYPVCPGNSAVERILDFSSCWDGQNLDSANHRTHLVFPKGNGQCPKGTKAVPALEYTLTYATVPNGSVFAVDGFDGQLHNPATDHADWENVMTAQQMNGVVSCINNGQQCVNQPQGGGNNGGGGNTGGNTGGGKNGGGNTGQPASNQRVTCPDVRSQMPAVPASVKSSVTQDLDQMDNFLTDANNRLQAAGDQATQDFVNNSILGPLQNNRQFLINQILNLFNQARAPQPQNNLVSMAQCSMAGN</sequence>
<name>A0A3E0H4W9_9PSEU</name>
<dbReference type="Pfam" id="PF09362">
    <property type="entry name" value="DUF1996"/>
    <property type="match status" value="1"/>
</dbReference>
<evidence type="ECO:0000259" key="2">
    <source>
        <dbReference type="Pfam" id="PF09362"/>
    </source>
</evidence>
<dbReference type="PANTHER" id="PTHR43662:SF3">
    <property type="entry name" value="DOMAIN PROTEIN, PUTATIVE (AFU_ORTHOLOGUE AFUA_6G11970)-RELATED"/>
    <property type="match status" value="1"/>
</dbReference>
<evidence type="ECO:0000313" key="3">
    <source>
        <dbReference type="EMBL" id="REH38287.1"/>
    </source>
</evidence>
<dbReference type="PANTHER" id="PTHR43662">
    <property type="match status" value="1"/>
</dbReference>
<comment type="caution">
    <text evidence="3">The sequence shown here is derived from an EMBL/GenBank/DDBJ whole genome shotgun (WGS) entry which is preliminary data.</text>
</comment>
<feature type="compositionally biased region" description="Gly residues" evidence="1">
    <location>
        <begin position="361"/>
        <end position="386"/>
    </location>
</feature>
<protein>
    <submittedName>
        <fullName evidence="3">Uncharacterized protein DUF1996</fullName>
    </submittedName>
</protein>